<dbReference type="PROSITE" id="PS01124">
    <property type="entry name" value="HTH_ARAC_FAMILY_2"/>
    <property type="match status" value="1"/>
</dbReference>
<dbReference type="InterPro" id="IPR018062">
    <property type="entry name" value="HTH_AraC-typ_CS"/>
</dbReference>
<dbReference type="Pfam" id="PF12833">
    <property type="entry name" value="HTH_18"/>
    <property type="match status" value="1"/>
</dbReference>
<dbReference type="InterPro" id="IPR020449">
    <property type="entry name" value="Tscrpt_reg_AraC-type_HTH"/>
</dbReference>
<dbReference type="InterPro" id="IPR009057">
    <property type="entry name" value="Homeodomain-like_sf"/>
</dbReference>
<keyword evidence="3" id="KW-0804">Transcription</keyword>
<dbReference type="CDD" id="cd06986">
    <property type="entry name" value="cupin_MmsR-like_N"/>
    <property type="match status" value="1"/>
</dbReference>
<dbReference type="InterPro" id="IPR003313">
    <property type="entry name" value="AraC-bd"/>
</dbReference>
<dbReference type="PROSITE" id="PS00041">
    <property type="entry name" value="HTH_ARAC_FAMILY_1"/>
    <property type="match status" value="1"/>
</dbReference>
<comment type="caution">
    <text evidence="5">The sequence shown here is derived from an EMBL/GenBank/DDBJ whole genome shotgun (WGS) entry which is preliminary data.</text>
</comment>
<evidence type="ECO:0000259" key="4">
    <source>
        <dbReference type="PROSITE" id="PS01124"/>
    </source>
</evidence>
<dbReference type="RefSeq" id="WP_262394280.1">
    <property type="nucleotide sequence ID" value="NZ_JACRTD010000002.1"/>
</dbReference>
<dbReference type="SUPFAM" id="SSF46689">
    <property type="entry name" value="Homeodomain-like"/>
    <property type="match status" value="2"/>
</dbReference>
<dbReference type="PANTHER" id="PTHR43280">
    <property type="entry name" value="ARAC-FAMILY TRANSCRIPTIONAL REGULATOR"/>
    <property type="match status" value="1"/>
</dbReference>
<dbReference type="SUPFAM" id="SSF51215">
    <property type="entry name" value="Regulatory protein AraC"/>
    <property type="match status" value="1"/>
</dbReference>
<keyword evidence="2" id="KW-0238">DNA-binding</keyword>
<sequence>MTSGIFKHSYKTKTRESLPIAIYNSGVQQCEPGYLWGPGVRDHYLIHHVISGKGSYHADGQQYQLEAGDTFIIYPGMVVSYSADLSQPWEYCWVGFQGAEAKVLMKQTPFSKKAPVVHFDPPTAIETAIMSIYKASGSTPCSQVKTIGLLYLFLSLLMEQAPCPVSDLSLEYVESAISFISHNYSGPIDVGDISSNVGISRSHLYRVFMKHMGTSPNDYLTRFRIARACELLRQSSLPVGAIAASAGYDDQLYFSRVFKKIMGVSPTRYAAQGRTQETATPSRKD</sequence>
<dbReference type="GO" id="GO:0003700">
    <property type="term" value="F:DNA-binding transcription factor activity"/>
    <property type="evidence" value="ECO:0007669"/>
    <property type="project" value="InterPro"/>
</dbReference>
<dbReference type="SMART" id="SM00342">
    <property type="entry name" value="HTH_ARAC"/>
    <property type="match status" value="1"/>
</dbReference>
<dbReference type="InterPro" id="IPR018060">
    <property type="entry name" value="HTH_AraC"/>
</dbReference>
<dbReference type="EMBL" id="JACRTD010000002">
    <property type="protein sequence ID" value="MBC8584446.1"/>
    <property type="molecule type" value="Genomic_DNA"/>
</dbReference>
<proteinExistence type="predicted"/>
<dbReference type="PRINTS" id="PR00032">
    <property type="entry name" value="HTHARAC"/>
</dbReference>
<feature type="domain" description="HTH araC/xylS-type" evidence="4">
    <location>
        <begin position="174"/>
        <end position="272"/>
    </location>
</feature>
<keyword evidence="1" id="KW-0805">Transcription regulation</keyword>
<dbReference type="PANTHER" id="PTHR43280:SF28">
    <property type="entry name" value="HTH-TYPE TRANSCRIPTIONAL ACTIVATOR RHAS"/>
    <property type="match status" value="1"/>
</dbReference>
<evidence type="ECO:0000256" key="3">
    <source>
        <dbReference type="ARBA" id="ARBA00023163"/>
    </source>
</evidence>
<name>A0A926IGN7_9FIRM</name>
<dbReference type="InterPro" id="IPR037923">
    <property type="entry name" value="HTH-like"/>
</dbReference>
<evidence type="ECO:0000313" key="5">
    <source>
        <dbReference type="EMBL" id="MBC8584446.1"/>
    </source>
</evidence>
<dbReference type="Gene3D" id="1.10.10.60">
    <property type="entry name" value="Homeodomain-like"/>
    <property type="match status" value="2"/>
</dbReference>
<evidence type="ECO:0000256" key="2">
    <source>
        <dbReference type="ARBA" id="ARBA00023125"/>
    </source>
</evidence>
<protein>
    <submittedName>
        <fullName evidence="5">AraC family transcriptional regulator</fullName>
    </submittedName>
</protein>
<dbReference type="AlphaFoldDB" id="A0A926IGN7"/>
<evidence type="ECO:0000256" key="1">
    <source>
        <dbReference type="ARBA" id="ARBA00023015"/>
    </source>
</evidence>
<dbReference type="Pfam" id="PF02311">
    <property type="entry name" value="AraC_binding"/>
    <property type="match status" value="1"/>
</dbReference>
<evidence type="ECO:0000313" key="6">
    <source>
        <dbReference type="Proteomes" id="UP000623678"/>
    </source>
</evidence>
<keyword evidence="6" id="KW-1185">Reference proteome</keyword>
<reference evidence="5" key="1">
    <citation type="submission" date="2020-08" db="EMBL/GenBank/DDBJ databases">
        <title>Genome public.</title>
        <authorList>
            <person name="Liu C."/>
            <person name="Sun Q."/>
        </authorList>
    </citation>
    <scope>NUCLEOTIDE SEQUENCE</scope>
    <source>
        <strain evidence="5">NSJ-64</strain>
    </source>
</reference>
<organism evidence="5 6">
    <name type="scientific">Youxingia wuxianensis</name>
    <dbReference type="NCBI Taxonomy" id="2763678"/>
    <lineage>
        <taxon>Bacteria</taxon>
        <taxon>Bacillati</taxon>
        <taxon>Bacillota</taxon>
        <taxon>Clostridia</taxon>
        <taxon>Eubacteriales</taxon>
        <taxon>Oscillospiraceae</taxon>
        <taxon>Youxingia</taxon>
    </lineage>
</organism>
<dbReference type="GO" id="GO:0043565">
    <property type="term" value="F:sequence-specific DNA binding"/>
    <property type="evidence" value="ECO:0007669"/>
    <property type="project" value="InterPro"/>
</dbReference>
<accession>A0A926IGN7</accession>
<gene>
    <name evidence="5" type="ORF">H8705_02485</name>
</gene>
<dbReference type="Gene3D" id="2.60.120.280">
    <property type="entry name" value="Regulatory protein AraC"/>
    <property type="match status" value="1"/>
</dbReference>
<dbReference type="Proteomes" id="UP000623678">
    <property type="component" value="Unassembled WGS sequence"/>
</dbReference>